<accession>A0AA49Q8J2</accession>
<dbReference type="EMBL" id="CP130612">
    <property type="protein sequence ID" value="WKW13260.1"/>
    <property type="molecule type" value="Genomic_DNA"/>
</dbReference>
<evidence type="ECO:0000256" key="1">
    <source>
        <dbReference type="SAM" id="SignalP"/>
    </source>
</evidence>
<organism evidence="2">
    <name type="scientific">Pseudogemmatithrix spongiicola</name>
    <dbReference type="NCBI Taxonomy" id="3062599"/>
    <lineage>
        <taxon>Bacteria</taxon>
        <taxon>Pseudomonadati</taxon>
        <taxon>Gemmatimonadota</taxon>
        <taxon>Gemmatimonadia</taxon>
        <taxon>Gemmatimonadales</taxon>
        <taxon>Gemmatimonadaceae</taxon>
        <taxon>Pseudogemmatithrix</taxon>
    </lineage>
</organism>
<protein>
    <recommendedName>
        <fullName evidence="5">Serine aminopeptidase S33 domain-containing protein</fullName>
    </recommendedName>
</protein>
<dbReference type="AlphaFoldDB" id="A0AA49Q6M9"/>
<proteinExistence type="predicted"/>
<dbReference type="PANTHER" id="PTHR37946:SF1">
    <property type="entry name" value="SLL1969 PROTEIN"/>
    <property type="match status" value="1"/>
</dbReference>
<dbReference type="Proteomes" id="UP001229955">
    <property type="component" value="Chromosome"/>
</dbReference>
<evidence type="ECO:0000313" key="4">
    <source>
        <dbReference type="Proteomes" id="UP001229955"/>
    </source>
</evidence>
<sequence length="236" mass="25554">MRLRLLLLPMLLACLPTTGRAQGPAASDSAAARELVVVLHGMGRTARSMRPVELALREAGFDVLNIGYSSYCCSIPELGATIRQEIEAKRLPTHTRIHFVGHSLGNIIARWVIAQEDAPPGVGRLVMLAPPNQGAMMANRFAPIAGWLLEPIDELRNDSTATVRQIPTPPGVEIGVIAGRDDSTVRLEETHVAGETAHIVVKGNHTFIMREPEVHRLTVEFLRSGRFTPAAAAAAR</sequence>
<dbReference type="RefSeq" id="WP_367886120.1">
    <property type="nucleotide sequence ID" value="NZ_CP130612.1"/>
</dbReference>
<accession>A0AA49Q6M9</accession>
<feature type="signal peptide" evidence="1">
    <location>
        <begin position="1"/>
        <end position="21"/>
    </location>
</feature>
<dbReference type="SUPFAM" id="SSF53474">
    <property type="entry name" value="alpha/beta-Hydrolases"/>
    <property type="match status" value="1"/>
</dbReference>
<keyword evidence="1" id="KW-0732">Signal</keyword>
<dbReference type="Gene3D" id="3.40.50.1820">
    <property type="entry name" value="alpha/beta hydrolase"/>
    <property type="match status" value="1"/>
</dbReference>
<evidence type="ECO:0000313" key="3">
    <source>
        <dbReference type="EMBL" id="WKW16167.1"/>
    </source>
</evidence>
<evidence type="ECO:0008006" key="5">
    <source>
        <dbReference type="Google" id="ProtNLM"/>
    </source>
</evidence>
<dbReference type="PANTHER" id="PTHR37946">
    <property type="entry name" value="SLL1969 PROTEIN"/>
    <property type="match status" value="1"/>
</dbReference>
<reference evidence="2" key="1">
    <citation type="submission" date="2023-07" db="EMBL/GenBank/DDBJ databases">
        <authorList>
            <person name="Haufschild T."/>
            <person name="Kallscheuer N."/>
            <person name="Hammer J."/>
            <person name="Kohn T."/>
            <person name="Kabuu M."/>
            <person name="Jogler M."/>
            <person name="Wohfarth N."/>
            <person name="Heuer A."/>
            <person name="Rohde M."/>
            <person name="van Teeseling M.C.F."/>
            <person name="Jogler C."/>
        </authorList>
    </citation>
    <scope>NUCLEOTIDE SEQUENCE</scope>
    <source>
        <strain evidence="2">Strain 138</strain>
        <strain evidence="3">Strain 318</strain>
    </source>
</reference>
<gene>
    <name evidence="2" type="ORF">Strain138_002577</name>
    <name evidence="3" type="ORF">Strain318_002577</name>
</gene>
<evidence type="ECO:0000313" key="2">
    <source>
        <dbReference type="EMBL" id="WKW13260.1"/>
    </source>
</evidence>
<feature type="chain" id="PRO_5041242544" description="Serine aminopeptidase S33 domain-containing protein" evidence="1">
    <location>
        <begin position="22"/>
        <end position="236"/>
    </location>
</feature>
<dbReference type="Pfam" id="PF02089">
    <property type="entry name" value="Palm_thioest"/>
    <property type="match status" value="1"/>
</dbReference>
<keyword evidence="4" id="KW-1185">Reference proteome</keyword>
<name>A0AA49Q6M9_9BACT</name>
<dbReference type="EMBL" id="CP130613">
    <property type="protein sequence ID" value="WKW16167.1"/>
    <property type="molecule type" value="Genomic_DNA"/>
</dbReference>
<dbReference type="InterPro" id="IPR029058">
    <property type="entry name" value="AB_hydrolase_fold"/>
</dbReference>
<dbReference type="KEGG" id="pspc:Strain318_002577"/>